<evidence type="ECO:0000313" key="2">
    <source>
        <dbReference type="Proteomes" id="UP000199180"/>
    </source>
</evidence>
<dbReference type="STRING" id="364199.SAMN04489858_10311"/>
<sequence>MNTDLPTTHLDLTNAEEMTRCSQTKVMSGDRACDLLKKAANYQDAATLLRTHAADLLHEADDAIDPENLAGVDKYDKREVLAAAAEWRRLAGVMLEVEHELQATGEVFLTVAAHRPA</sequence>
<gene>
    <name evidence="1" type="ORF">SAMN04489858_10311</name>
</gene>
<proteinExistence type="predicted"/>
<dbReference type="RefSeq" id="WP_090732925.1">
    <property type="nucleotide sequence ID" value="NZ_FOHO01000003.1"/>
</dbReference>
<accession>A0A1I0BP53</accession>
<keyword evidence="2" id="KW-1185">Reference proteome</keyword>
<reference evidence="1 2" key="1">
    <citation type="submission" date="2016-10" db="EMBL/GenBank/DDBJ databases">
        <authorList>
            <person name="de Groot N.N."/>
        </authorList>
    </citation>
    <scope>NUCLEOTIDE SEQUENCE [LARGE SCALE GENOMIC DNA]</scope>
    <source>
        <strain evidence="1 2">DSM 17862</strain>
    </source>
</reference>
<protein>
    <submittedName>
        <fullName evidence="1">Uncharacterized protein</fullName>
    </submittedName>
</protein>
<dbReference type="AlphaFoldDB" id="A0A1I0BP53"/>
<dbReference type="EMBL" id="FOHO01000003">
    <property type="protein sequence ID" value="SET08652.1"/>
    <property type="molecule type" value="Genomic_DNA"/>
</dbReference>
<evidence type="ECO:0000313" key="1">
    <source>
        <dbReference type="EMBL" id="SET08652.1"/>
    </source>
</evidence>
<dbReference type="Proteomes" id="UP000199180">
    <property type="component" value="Unassembled WGS sequence"/>
</dbReference>
<organism evidence="1 2">
    <name type="scientific">Paracoccus homiensis</name>
    <dbReference type="NCBI Taxonomy" id="364199"/>
    <lineage>
        <taxon>Bacteria</taxon>
        <taxon>Pseudomonadati</taxon>
        <taxon>Pseudomonadota</taxon>
        <taxon>Alphaproteobacteria</taxon>
        <taxon>Rhodobacterales</taxon>
        <taxon>Paracoccaceae</taxon>
        <taxon>Paracoccus</taxon>
    </lineage>
</organism>
<name>A0A1I0BP53_9RHOB</name>